<dbReference type="RefSeq" id="WP_245118664.1">
    <property type="nucleotide sequence ID" value="NZ_CP095061.1"/>
</dbReference>
<feature type="domain" description="Ketoreductase" evidence="4">
    <location>
        <begin position="5"/>
        <end position="188"/>
    </location>
</feature>
<dbReference type="CDD" id="cd05374">
    <property type="entry name" value="17beta-HSD-like_SDR_c"/>
    <property type="match status" value="1"/>
</dbReference>
<dbReference type="InterPro" id="IPR002347">
    <property type="entry name" value="SDR_fam"/>
</dbReference>
<dbReference type="InterPro" id="IPR057326">
    <property type="entry name" value="KR_dom"/>
</dbReference>
<dbReference type="Proteomes" id="UP000830401">
    <property type="component" value="Chromosome"/>
</dbReference>
<protein>
    <submittedName>
        <fullName evidence="5">SDR family NAD(P)-dependent oxidoreductase</fullName>
    </submittedName>
</protein>
<accession>A0ABY4G1G9</accession>
<reference evidence="5" key="1">
    <citation type="submission" date="2022-04" db="EMBL/GenBank/DDBJ databases">
        <title>Hymenobacter sp. isolated from the air.</title>
        <authorList>
            <person name="Won M."/>
            <person name="Lee C.-M."/>
            <person name="Woen H.-Y."/>
            <person name="Kwon S.-W."/>
        </authorList>
    </citation>
    <scope>NUCLEOTIDE SEQUENCE</scope>
    <source>
        <strain evidence="5">5420S-77</strain>
    </source>
</reference>
<evidence type="ECO:0000313" key="5">
    <source>
        <dbReference type="EMBL" id="UOQ64710.1"/>
    </source>
</evidence>
<organism evidence="5 6">
    <name type="scientific">Hymenobacter volaticus</name>
    <dbReference type="NCBI Taxonomy" id="2932254"/>
    <lineage>
        <taxon>Bacteria</taxon>
        <taxon>Pseudomonadati</taxon>
        <taxon>Bacteroidota</taxon>
        <taxon>Cytophagia</taxon>
        <taxon>Cytophagales</taxon>
        <taxon>Hymenobacteraceae</taxon>
        <taxon>Hymenobacter</taxon>
    </lineage>
</organism>
<comment type="similarity">
    <text evidence="1 3">Belongs to the short-chain dehydrogenases/reductases (SDR) family.</text>
</comment>
<evidence type="ECO:0000256" key="3">
    <source>
        <dbReference type="RuleBase" id="RU000363"/>
    </source>
</evidence>
<dbReference type="PANTHER" id="PTHR43976:SF16">
    <property type="entry name" value="SHORT-CHAIN DEHYDROGENASE_REDUCTASE FAMILY PROTEIN"/>
    <property type="match status" value="1"/>
</dbReference>
<evidence type="ECO:0000256" key="1">
    <source>
        <dbReference type="ARBA" id="ARBA00006484"/>
    </source>
</evidence>
<dbReference type="InterPro" id="IPR051911">
    <property type="entry name" value="SDR_oxidoreductase"/>
</dbReference>
<dbReference type="PRINTS" id="PR00081">
    <property type="entry name" value="GDHRDH"/>
</dbReference>
<keyword evidence="6" id="KW-1185">Reference proteome</keyword>
<dbReference type="PANTHER" id="PTHR43976">
    <property type="entry name" value="SHORT CHAIN DEHYDROGENASE"/>
    <property type="match status" value="1"/>
</dbReference>
<evidence type="ECO:0000256" key="2">
    <source>
        <dbReference type="ARBA" id="ARBA00023002"/>
    </source>
</evidence>
<dbReference type="EMBL" id="CP095061">
    <property type="protein sequence ID" value="UOQ64710.1"/>
    <property type="molecule type" value="Genomic_DNA"/>
</dbReference>
<dbReference type="Pfam" id="PF00106">
    <property type="entry name" value="adh_short"/>
    <property type="match status" value="1"/>
</dbReference>
<dbReference type="Gene3D" id="3.40.50.720">
    <property type="entry name" value="NAD(P)-binding Rossmann-like Domain"/>
    <property type="match status" value="1"/>
</dbReference>
<dbReference type="InterPro" id="IPR036291">
    <property type="entry name" value="NAD(P)-bd_dom_sf"/>
</dbReference>
<keyword evidence="2" id="KW-0560">Oxidoreductase</keyword>
<sequence>MTTPTVWFITGASKGLGLTLAKQLLASGHHVAATSRTIQALTDAVGEASSDRFLPLKMDLSDEESVQQAIDATVKQFGRLDVVVNNAGYLQFGTLEELTDAEVRRTFDVNVFGTLNVIRHVMPQLRRQKAGHIFNIASVAGYFGEFPGSGSYTGVKFAVAGLSEALAAEVKPFGIHVTVVYPGTFRTNFLADSSLMMPAQPIADYTEVRAAENQWSAYDGQQPGDPEKAMAVLVEVAASATPPLHLFLGPDAYEVASKKEAEVQKQREAWQATATATNFPA</sequence>
<dbReference type="SMART" id="SM00822">
    <property type="entry name" value="PKS_KR"/>
    <property type="match status" value="1"/>
</dbReference>
<evidence type="ECO:0000259" key="4">
    <source>
        <dbReference type="SMART" id="SM00822"/>
    </source>
</evidence>
<name>A0ABY4G1G9_9BACT</name>
<gene>
    <name evidence="5" type="ORF">MUN86_14155</name>
</gene>
<dbReference type="PRINTS" id="PR00080">
    <property type="entry name" value="SDRFAMILY"/>
</dbReference>
<evidence type="ECO:0000313" key="6">
    <source>
        <dbReference type="Proteomes" id="UP000830401"/>
    </source>
</evidence>
<proteinExistence type="inferred from homology"/>
<dbReference type="SUPFAM" id="SSF51735">
    <property type="entry name" value="NAD(P)-binding Rossmann-fold domains"/>
    <property type="match status" value="1"/>
</dbReference>